<name>A0A0P0RGF0_9BURK</name>
<evidence type="ECO:0000313" key="3">
    <source>
        <dbReference type="Proteomes" id="UP000019146"/>
    </source>
</evidence>
<sequence>MLLVLEGLLLLCFGVLGANLEQHRLLFVPATVTLLCYVMGLQNAMITKISKAEIRTTHVTGLVTDIGIEIGKGLYWNRGVPSTEAAYVGADMRRPGLLASLLGMFLAGGLAGAIAVKQVGFIATLPLAALLLVLAAVPVADDLLRYPRRAR</sequence>
<dbReference type="InterPro" id="IPR010699">
    <property type="entry name" value="DUF1275"/>
</dbReference>
<feature type="transmembrane region" description="Helical" evidence="1">
    <location>
        <begin position="27"/>
        <end position="46"/>
    </location>
</feature>
<dbReference type="EMBL" id="CP012747">
    <property type="protein sequence ID" value="ALL67790.1"/>
    <property type="molecule type" value="Genomic_DNA"/>
</dbReference>
<protein>
    <submittedName>
        <fullName evidence="2">Putative transmembrane protein</fullName>
    </submittedName>
</protein>
<keyword evidence="1 2" id="KW-0812">Transmembrane</keyword>
<reference evidence="2 3" key="1">
    <citation type="journal article" date="2014" name="Genome Announc.">
        <title>Draft Genome Sequence of the Haloacid-Degrading Burkholderia caribensis Strain MBA4.</title>
        <authorList>
            <person name="Pan Y."/>
            <person name="Kong K.F."/>
            <person name="Tsang J.S."/>
        </authorList>
    </citation>
    <scope>NUCLEOTIDE SEQUENCE [LARGE SCALE GENOMIC DNA]</scope>
    <source>
        <strain evidence="2 3">MBA4</strain>
    </source>
</reference>
<proteinExistence type="predicted"/>
<accession>A0A0P0RGF0</accession>
<feature type="transmembrane region" description="Helical" evidence="1">
    <location>
        <begin position="122"/>
        <end position="144"/>
    </location>
</feature>
<keyword evidence="1" id="KW-1133">Transmembrane helix</keyword>
<gene>
    <name evidence="2" type="ORF">K788_0001089</name>
</gene>
<dbReference type="Pfam" id="PF06912">
    <property type="entry name" value="DUF1275"/>
    <property type="match status" value="1"/>
</dbReference>
<organism evidence="2 3">
    <name type="scientific">Paraburkholderia caribensis MBA4</name>
    <dbReference type="NCBI Taxonomy" id="1323664"/>
    <lineage>
        <taxon>Bacteria</taxon>
        <taxon>Pseudomonadati</taxon>
        <taxon>Pseudomonadota</taxon>
        <taxon>Betaproteobacteria</taxon>
        <taxon>Burkholderiales</taxon>
        <taxon>Burkholderiaceae</taxon>
        <taxon>Paraburkholderia</taxon>
    </lineage>
</organism>
<dbReference type="Proteomes" id="UP000019146">
    <property type="component" value="Chromosome 2"/>
</dbReference>
<keyword evidence="1" id="KW-0472">Membrane</keyword>
<evidence type="ECO:0000256" key="1">
    <source>
        <dbReference type="SAM" id="Phobius"/>
    </source>
</evidence>
<dbReference type="PANTHER" id="PTHR37314:SF4">
    <property type="entry name" value="UPF0700 TRANSMEMBRANE PROTEIN YOAK"/>
    <property type="match status" value="1"/>
</dbReference>
<dbReference type="PANTHER" id="PTHR37314">
    <property type="entry name" value="SLR0142 PROTEIN"/>
    <property type="match status" value="1"/>
</dbReference>
<dbReference type="KEGG" id="bcai:K788_0001089"/>
<feature type="transmembrane region" description="Helical" evidence="1">
    <location>
        <begin position="97"/>
        <end position="116"/>
    </location>
</feature>
<evidence type="ECO:0000313" key="2">
    <source>
        <dbReference type="EMBL" id="ALL67790.1"/>
    </source>
</evidence>
<dbReference type="AlphaFoldDB" id="A0A0P0RGF0"/>